<keyword evidence="3" id="KW-1185">Reference proteome</keyword>
<evidence type="ECO:0000313" key="2">
    <source>
        <dbReference type="EMBL" id="GID51842.1"/>
    </source>
</evidence>
<protein>
    <submittedName>
        <fullName evidence="2">Uncharacterized protein</fullName>
    </submittedName>
</protein>
<name>A0ABQ3X058_9ACTN</name>
<dbReference type="RefSeq" id="WP_203792673.1">
    <property type="nucleotide sequence ID" value="NZ_BAAAQE010000090.1"/>
</dbReference>
<comment type="caution">
    <text evidence="2">The sequence shown here is derived from an EMBL/GenBank/DDBJ whole genome shotgun (WGS) entry which is preliminary data.</text>
</comment>
<sequence length="348" mass="38432">MEPGWSEILDRINARAAVGARWHEPTGARIVDRDDNADAVEVCIRTLEQATALGHIARYTFGSPDYTVDLLAQRAEGPDDALLNDVNEAGRNLYDYMLRFNDELSGLRTGALIRFFLSAELGTVHWYEVTDAQHLIAVSFAPSAESSRTVPADRIAIDQEVTRLANRLRRSLSQQPVDYGGWLAAESKPDDPPPPVAATGTGTGRVDPHVAGRLAPVAARCAEALDLSALHYAAVYHRDEQVAAADILGHPGLHRFDFGTNPEFRRAGYGRLGPRLGEYARDLTAMLYRVSGRRITYFVLDVARGAVFFHRLRPRTHLVAVTLDQDRVVEAEREVLALAGRLADQWTT</sequence>
<evidence type="ECO:0000313" key="3">
    <source>
        <dbReference type="Proteomes" id="UP000612282"/>
    </source>
</evidence>
<reference evidence="2 3" key="1">
    <citation type="submission" date="2021-01" db="EMBL/GenBank/DDBJ databases">
        <title>Whole genome shotgun sequence of Actinoplanes couchii NBRC 106145.</title>
        <authorList>
            <person name="Komaki H."/>
            <person name="Tamura T."/>
        </authorList>
    </citation>
    <scope>NUCLEOTIDE SEQUENCE [LARGE SCALE GENOMIC DNA]</scope>
    <source>
        <strain evidence="2 3">NBRC 106145</strain>
    </source>
</reference>
<organism evidence="2 3">
    <name type="scientific">Actinoplanes couchii</name>
    <dbReference type="NCBI Taxonomy" id="403638"/>
    <lineage>
        <taxon>Bacteria</taxon>
        <taxon>Bacillati</taxon>
        <taxon>Actinomycetota</taxon>
        <taxon>Actinomycetes</taxon>
        <taxon>Micromonosporales</taxon>
        <taxon>Micromonosporaceae</taxon>
        <taxon>Actinoplanes</taxon>
    </lineage>
</organism>
<evidence type="ECO:0000256" key="1">
    <source>
        <dbReference type="SAM" id="MobiDB-lite"/>
    </source>
</evidence>
<gene>
    <name evidence="2" type="ORF">Aco03nite_002460</name>
</gene>
<dbReference type="Proteomes" id="UP000612282">
    <property type="component" value="Unassembled WGS sequence"/>
</dbReference>
<proteinExistence type="predicted"/>
<accession>A0ABQ3X058</accession>
<feature type="region of interest" description="Disordered" evidence="1">
    <location>
        <begin position="183"/>
        <end position="204"/>
    </location>
</feature>
<dbReference type="EMBL" id="BOMG01000006">
    <property type="protein sequence ID" value="GID51842.1"/>
    <property type="molecule type" value="Genomic_DNA"/>
</dbReference>